<comment type="caution">
    <text evidence="1">The sequence shown here is derived from an EMBL/GenBank/DDBJ whole genome shotgun (WGS) entry which is preliminary data.</text>
</comment>
<sequence length="107" mass="12009">MIRPSFASTIHALKLTVPSLGVAPTEEEIDVAEVLALIADHHQGSGDEPDAHGYWGRCRGCRNRWPCAAWLYGEELAVQFLGRAADRVWTHARAVMDEQRRQERKTA</sequence>
<evidence type="ECO:0000313" key="2">
    <source>
        <dbReference type="Proteomes" id="UP001596302"/>
    </source>
</evidence>
<keyword evidence="2" id="KW-1185">Reference proteome</keyword>
<gene>
    <name evidence="1" type="ORF">ACFQE5_01615</name>
</gene>
<name>A0ABW1IXD5_9PSEU</name>
<dbReference type="Proteomes" id="UP001596302">
    <property type="component" value="Unassembled WGS sequence"/>
</dbReference>
<reference evidence="2" key="1">
    <citation type="journal article" date="2019" name="Int. J. Syst. Evol. Microbiol.">
        <title>The Global Catalogue of Microorganisms (GCM) 10K type strain sequencing project: providing services to taxonomists for standard genome sequencing and annotation.</title>
        <authorList>
            <consortium name="The Broad Institute Genomics Platform"/>
            <consortium name="The Broad Institute Genome Sequencing Center for Infectious Disease"/>
            <person name="Wu L."/>
            <person name="Ma J."/>
        </authorList>
    </citation>
    <scope>NUCLEOTIDE SEQUENCE [LARGE SCALE GENOMIC DNA]</scope>
    <source>
        <strain evidence="2">CCM 8391</strain>
    </source>
</reference>
<accession>A0ABW1IXD5</accession>
<dbReference type="EMBL" id="JBHSQW010000002">
    <property type="protein sequence ID" value="MFC5992904.1"/>
    <property type="molecule type" value="Genomic_DNA"/>
</dbReference>
<evidence type="ECO:0000313" key="1">
    <source>
        <dbReference type="EMBL" id="MFC5992904.1"/>
    </source>
</evidence>
<protein>
    <submittedName>
        <fullName evidence="1">Uncharacterized protein</fullName>
    </submittedName>
</protein>
<proteinExistence type="predicted"/>
<organism evidence="1 2">
    <name type="scientific">Pseudonocardia hispaniensis</name>
    <dbReference type="NCBI Taxonomy" id="904933"/>
    <lineage>
        <taxon>Bacteria</taxon>
        <taxon>Bacillati</taxon>
        <taxon>Actinomycetota</taxon>
        <taxon>Actinomycetes</taxon>
        <taxon>Pseudonocardiales</taxon>
        <taxon>Pseudonocardiaceae</taxon>
        <taxon>Pseudonocardia</taxon>
    </lineage>
</organism>
<dbReference type="RefSeq" id="WP_379581934.1">
    <property type="nucleotide sequence ID" value="NZ_JBHSQW010000002.1"/>
</dbReference>